<evidence type="ECO:0000313" key="1">
    <source>
        <dbReference type="EMBL" id="GFT05486.1"/>
    </source>
</evidence>
<organism evidence="1 2">
    <name type="scientific">Nephila pilipes</name>
    <name type="common">Giant wood spider</name>
    <name type="synonym">Nephila maculata</name>
    <dbReference type="NCBI Taxonomy" id="299642"/>
    <lineage>
        <taxon>Eukaryota</taxon>
        <taxon>Metazoa</taxon>
        <taxon>Ecdysozoa</taxon>
        <taxon>Arthropoda</taxon>
        <taxon>Chelicerata</taxon>
        <taxon>Arachnida</taxon>
        <taxon>Araneae</taxon>
        <taxon>Araneomorphae</taxon>
        <taxon>Entelegynae</taxon>
        <taxon>Araneoidea</taxon>
        <taxon>Nephilidae</taxon>
        <taxon>Nephila</taxon>
    </lineage>
</organism>
<reference evidence="1" key="1">
    <citation type="submission" date="2020-08" db="EMBL/GenBank/DDBJ databases">
        <title>Multicomponent nature underlies the extraordinary mechanical properties of spider dragline silk.</title>
        <authorList>
            <person name="Kono N."/>
            <person name="Nakamura H."/>
            <person name="Mori M."/>
            <person name="Yoshida Y."/>
            <person name="Ohtoshi R."/>
            <person name="Malay A.D."/>
            <person name="Moran D.A.P."/>
            <person name="Tomita M."/>
            <person name="Numata K."/>
            <person name="Arakawa K."/>
        </authorList>
    </citation>
    <scope>NUCLEOTIDE SEQUENCE</scope>
</reference>
<accession>A0A8X6TGD4</accession>
<dbReference type="EMBL" id="BMAW01102689">
    <property type="protein sequence ID" value="GFT05486.1"/>
    <property type="molecule type" value="Genomic_DNA"/>
</dbReference>
<sequence length="168" mass="19139">MMTTNKGTYSMIDTITTFKNSSSQTCMENKKSKITQTDKYVIDSNLPTADKMSPEHIFENKTTTTTQGMKTTIQFQEISGQGENGSSSFIRPEIINETEVKQRNANSQNSNHDEIDQYFTLSSLSISTPKSNSVEQKIKKKKSTWKKFKSTISKFICPYKHKNSNRSH</sequence>
<dbReference type="Proteomes" id="UP000887013">
    <property type="component" value="Unassembled WGS sequence"/>
</dbReference>
<comment type="caution">
    <text evidence="1">The sequence shown here is derived from an EMBL/GenBank/DDBJ whole genome shotgun (WGS) entry which is preliminary data.</text>
</comment>
<keyword evidence="2" id="KW-1185">Reference proteome</keyword>
<protein>
    <submittedName>
        <fullName evidence="1">Uncharacterized protein</fullName>
    </submittedName>
</protein>
<dbReference type="AlphaFoldDB" id="A0A8X6TGD4"/>
<proteinExistence type="predicted"/>
<gene>
    <name evidence="1" type="ORF">NPIL_347981</name>
</gene>
<evidence type="ECO:0000313" key="2">
    <source>
        <dbReference type="Proteomes" id="UP000887013"/>
    </source>
</evidence>
<name>A0A8X6TGD4_NEPPI</name>